<dbReference type="GO" id="GO:0006508">
    <property type="term" value="P:proteolysis"/>
    <property type="evidence" value="ECO:0007669"/>
    <property type="project" value="UniProtKB-KW"/>
</dbReference>
<evidence type="ECO:0000256" key="11">
    <source>
        <dbReference type="ARBA" id="ARBA00023157"/>
    </source>
</evidence>
<feature type="binding site" evidence="13">
    <location>
        <position position="233"/>
    </location>
    <ligand>
        <name>Zn(2+)</name>
        <dbReference type="ChEBI" id="CHEBI:29105"/>
        <label>2</label>
        <note>catalytic</note>
    </ligand>
</feature>
<evidence type="ECO:0000313" key="18">
    <source>
        <dbReference type="EMBL" id="KYM80174.1"/>
    </source>
</evidence>
<dbReference type="InterPro" id="IPR033739">
    <property type="entry name" value="M10A_MMP"/>
</dbReference>
<evidence type="ECO:0000256" key="4">
    <source>
        <dbReference type="ARBA" id="ARBA00022729"/>
    </source>
</evidence>
<dbReference type="FunFam" id="2.110.10.10:FF:000007">
    <property type="entry name" value="stromelysin-3 isoform X2"/>
    <property type="match status" value="1"/>
</dbReference>
<dbReference type="GO" id="GO:0031012">
    <property type="term" value="C:extracellular matrix"/>
    <property type="evidence" value="ECO:0007669"/>
    <property type="project" value="InterPro"/>
</dbReference>
<dbReference type="InterPro" id="IPR018487">
    <property type="entry name" value="Hemopexin-like_repeat"/>
</dbReference>
<dbReference type="Gene3D" id="3.40.390.10">
    <property type="entry name" value="Collagenase (Catalytic Domain)"/>
    <property type="match status" value="1"/>
</dbReference>
<keyword evidence="19" id="KW-1185">Reference proteome</keyword>
<gene>
    <name evidence="18" type="ORF">ALC53_09268</name>
</gene>
<keyword evidence="7 13" id="KW-0862">Zinc</keyword>
<dbReference type="Pfam" id="PF00413">
    <property type="entry name" value="Peptidase_M10"/>
    <property type="match status" value="1"/>
</dbReference>
<keyword evidence="4" id="KW-0732">Signal</keyword>
<dbReference type="PROSITE" id="PS51642">
    <property type="entry name" value="HEMOPEXIN_2"/>
    <property type="match status" value="4"/>
</dbReference>
<feature type="domain" description="Peptidase metallopeptidase" evidence="17">
    <location>
        <begin position="116"/>
        <end position="274"/>
    </location>
</feature>
<keyword evidence="3 13" id="KW-0479">Metal-binding</keyword>
<dbReference type="SMART" id="SM00235">
    <property type="entry name" value="ZnMc"/>
    <property type="match status" value="1"/>
</dbReference>
<keyword evidence="5" id="KW-0677">Repeat</keyword>
<comment type="similarity">
    <text evidence="1">Belongs to the peptidase M10A family.</text>
</comment>
<dbReference type="CDD" id="cd04278">
    <property type="entry name" value="ZnMc_MMP"/>
    <property type="match status" value="1"/>
</dbReference>
<evidence type="ECO:0000256" key="14">
    <source>
        <dbReference type="PIRSR" id="PIRSR621190-4"/>
    </source>
</evidence>
<feature type="binding site" evidence="13">
    <location>
        <position position="211"/>
    </location>
    <ligand>
        <name>Ca(2+)</name>
        <dbReference type="ChEBI" id="CHEBI:29108"/>
        <label>1</label>
    </ligand>
</feature>
<dbReference type="SMART" id="SM00120">
    <property type="entry name" value="HX"/>
    <property type="match status" value="4"/>
</dbReference>
<dbReference type="STRING" id="520822.A0A195B7J9"/>
<organism evidence="18 19">
    <name type="scientific">Atta colombica</name>
    <dbReference type="NCBI Taxonomy" id="520822"/>
    <lineage>
        <taxon>Eukaryota</taxon>
        <taxon>Metazoa</taxon>
        <taxon>Ecdysozoa</taxon>
        <taxon>Arthropoda</taxon>
        <taxon>Hexapoda</taxon>
        <taxon>Insecta</taxon>
        <taxon>Pterygota</taxon>
        <taxon>Neoptera</taxon>
        <taxon>Endopterygota</taxon>
        <taxon>Hymenoptera</taxon>
        <taxon>Apocrita</taxon>
        <taxon>Aculeata</taxon>
        <taxon>Formicoidea</taxon>
        <taxon>Formicidae</taxon>
        <taxon>Myrmicinae</taxon>
        <taxon>Atta</taxon>
    </lineage>
</organism>
<feature type="region of interest" description="Disordered" evidence="16">
    <location>
        <begin position="52"/>
        <end position="71"/>
    </location>
</feature>
<evidence type="ECO:0000259" key="17">
    <source>
        <dbReference type="SMART" id="SM00235"/>
    </source>
</evidence>
<dbReference type="GO" id="GO:0030574">
    <property type="term" value="P:collagen catabolic process"/>
    <property type="evidence" value="ECO:0007669"/>
    <property type="project" value="TreeGrafter"/>
</dbReference>
<dbReference type="SUPFAM" id="SSF55486">
    <property type="entry name" value="Metalloproteases ('zincins'), catalytic domain"/>
    <property type="match status" value="1"/>
</dbReference>
<evidence type="ECO:0000256" key="10">
    <source>
        <dbReference type="ARBA" id="ARBA00023145"/>
    </source>
</evidence>
<feature type="repeat" description="Hemopexin" evidence="15">
    <location>
        <begin position="343"/>
        <end position="388"/>
    </location>
</feature>
<keyword evidence="6" id="KW-0378">Hydrolase</keyword>
<feature type="binding site" evidence="13">
    <location>
        <position position="301"/>
    </location>
    <ligand>
        <name>Ca(2+)</name>
        <dbReference type="ChEBI" id="CHEBI:29108"/>
        <label>4</label>
    </ligand>
</feature>
<feature type="repeat" description="Hemopexin" evidence="15">
    <location>
        <begin position="439"/>
        <end position="487"/>
    </location>
</feature>
<comment type="cofactor">
    <cofactor evidence="13">
        <name>Ca(2+)</name>
        <dbReference type="ChEBI" id="CHEBI:29108"/>
    </cofactor>
    <text evidence="13">Can bind about 5 Ca(2+) ions per subunit.</text>
</comment>
<keyword evidence="10" id="KW-0865">Zymogen</keyword>
<evidence type="ECO:0000256" key="8">
    <source>
        <dbReference type="ARBA" id="ARBA00022837"/>
    </source>
</evidence>
<feature type="binding site" evidence="13">
    <location>
        <position position="180"/>
    </location>
    <ligand>
        <name>Zn(2+)</name>
        <dbReference type="ChEBI" id="CHEBI:29105"/>
        <label>1</label>
    </ligand>
</feature>
<dbReference type="GO" id="GO:0004222">
    <property type="term" value="F:metalloendopeptidase activity"/>
    <property type="evidence" value="ECO:0007669"/>
    <property type="project" value="InterPro"/>
</dbReference>
<dbReference type="PRINTS" id="PR00138">
    <property type="entry name" value="MATRIXIN"/>
</dbReference>
<dbReference type="FunFam" id="3.40.390.10:FF:000022">
    <property type="entry name" value="Matrix metalloproteinase 1, isoform C"/>
    <property type="match status" value="1"/>
</dbReference>
<feature type="binding site" evidence="13">
    <location>
        <position position="208"/>
    </location>
    <ligand>
        <name>Ca(2+)</name>
        <dbReference type="ChEBI" id="CHEBI:29108"/>
        <label>3</label>
    </ligand>
</feature>
<dbReference type="EMBL" id="KQ976574">
    <property type="protein sequence ID" value="KYM80174.1"/>
    <property type="molecule type" value="Genomic_DNA"/>
</dbReference>
<dbReference type="PANTHER" id="PTHR10201:SF291">
    <property type="entry name" value="MATRIX METALLOPROTEINASE 1, ISOFORM C-RELATED"/>
    <property type="match status" value="1"/>
</dbReference>
<keyword evidence="11" id="KW-1015">Disulfide bond</keyword>
<dbReference type="InterPro" id="IPR018486">
    <property type="entry name" value="Hemopexin_CS"/>
</dbReference>
<dbReference type="GO" id="GO:0005615">
    <property type="term" value="C:extracellular space"/>
    <property type="evidence" value="ECO:0007669"/>
    <property type="project" value="TreeGrafter"/>
</dbReference>
<feature type="binding site" evidence="13">
    <location>
        <position position="347"/>
    </location>
    <ligand>
        <name>Ca(2+)</name>
        <dbReference type="ChEBI" id="CHEBI:29108"/>
        <label>4</label>
    </ligand>
</feature>
<evidence type="ECO:0000313" key="19">
    <source>
        <dbReference type="Proteomes" id="UP000078540"/>
    </source>
</evidence>
<keyword evidence="9" id="KW-0482">Metalloprotease</keyword>
<evidence type="ECO:0000256" key="2">
    <source>
        <dbReference type="ARBA" id="ARBA00022670"/>
    </source>
</evidence>
<keyword evidence="2" id="KW-0645">Protease</keyword>
<feature type="binding site" evidence="13">
    <location>
        <position position="187"/>
    </location>
    <ligand>
        <name>Ca(2+)</name>
        <dbReference type="ChEBI" id="CHEBI:29108"/>
        <label>3</label>
    </ligand>
</feature>
<dbReference type="CDD" id="cd00094">
    <property type="entry name" value="HX"/>
    <property type="match status" value="1"/>
</dbReference>
<feature type="active site" evidence="12">
    <location>
        <position position="230"/>
    </location>
</feature>
<evidence type="ECO:0000256" key="1">
    <source>
        <dbReference type="ARBA" id="ARBA00010370"/>
    </source>
</evidence>
<dbReference type="PROSITE" id="PS00024">
    <property type="entry name" value="HEMOPEXIN"/>
    <property type="match status" value="1"/>
</dbReference>
<dbReference type="PANTHER" id="PTHR10201">
    <property type="entry name" value="MATRIX METALLOPROTEINASE"/>
    <property type="match status" value="1"/>
</dbReference>
<feature type="binding site" evidence="13">
    <location>
        <position position="209"/>
    </location>
    <ligand>
        <name>Ca(2+)</name>
        <dbReference type="ChEBI" id="CHEBI:29108"/>
        <label>1</label>
    </ligand>
</feature>
<dbReference type="InterPro" id="IPR000585">
    <property type="entry name" value="Hemopexin-like_dom"/>
</dbReference>
<dbReference type="InterPro" id="IPR024079">
    <property type="entry name" value="MetalloPept_cat_dom_sf"/>
</dbReference>
<evidence type="ECO:0000256" key="9">
    <source>
        <dbReference type="ARBA" id="ARBA00023049"/>
    </source>
</evidence>
<dbReference type="AlphaFoldDB" id="A0A195B7J9"/>
<feature type="binding site" evidence="13">
    <location>
        <position position="211"/>
    </location>
    <ligand>
        <name>Ca(2+)</name>
        <dbReference type="ChEBI" id="CHEBI:29108"/>
        <label>3</label>
    </ligand>
</feature>
<dbReference type="InterPro" id="IPR021190">
    <property type="entry name" value="Pept_M10A"/>
</dbReference>
<feature type="repeat" description="Hemopexin" evidence="15">
    <location>
        <begin position="389"/>
        <end position="438"/>
    </location>
</feature>
<proteinExistence type="inferred from homology"/>
<feature type="binding site" evidence="13">
    <location>
        <position position="182"/>
    </location>
    <ligand>
        <name>Zn(2+)</name>
        <dbReference type="ChEBI" id="CHEBI:29105"/>
        <label>1</label>
    </ligand>
</feature>
<evidence type="ECO:0000256" key="12">
    <source>
        <dbReference type="PIRSR" id="PIRSR621190-1"/>
    </source>
</evidence>
<feature type="modified residue" description="Phosphotyrosine; by PKDCC" evidence="14">
    <location>
        <position position="377"/>
    </location>
</feature>
<feature type="repeat" description="Hemopexin" evidence="15">
    <location>
        <begin position="297"/>
        <end position="342"/>
    </location>
</feature>
<feature type="binding site" evidence="13">
    <location>
        <position position="195"/>
    </location>
    <ligand>
        <name>Zn(2+)</name>
        <dbReference type="ChEBI" id="CHEBI:29105"/>
        <label>1</label>
    </ligand>
</feature>
<feature type="binding site" evidence="13">
    <location>
        <position position="247"/>
    </location>
    <ligand>
        <name>Zn(2+)</name>
        <dbReference type="ChEBI" id="CHEBI:29105"/>
        <label>2</label>
        <note>catalytic</note>
    </ligand>
</feature>
<evidence type="ECO:0000256" key="7">
    <source>
        <dbReference type="ARBA" id="ARBA00022833"/>
    </source>
</evidence>
<dbReference type="Pfam" id="PF00045">
    <property type="entry name" value="Hemopexin"/>
    <property type="match status" value="4"/>
</dbReference>
<dbReference type="InterPro" id="IPR036375">
    <property type="entry name" value="Hemopexin-like_dom_sf"/>
</dbReference>
<dbReference type="GO" id="GO:0030198">
    <property type="term" value="P:extracellular matrix organization"/>
    <property type="evidence" value="ECO:0007669"/>
    <property type="project" value="TreeGrafter"/>
</dbReference>
<evidence type="ECO:0000256" key="3">
    <source>
        <dbReference type="ARBA" id="ARBA00022723"/>
    </source>
</evidence>
<feature type="region of interest" description="Disordered" evidence="16">
    <location>
        <begin position="273"/>
        <end position="293"/>
    </location>
</feature>
<evidence type="ECO:0000256" key="15">
    <source>
        <dbReference type="PROSITE-ProRule" id="PRU01011"/>
    </source>
</evidence>
<feature type="binding site" evidence="13">
    <location>
        <position position="204"/>
    </location>
    <ligand>
        <name>Ca(2+)</name>
        <dbReference type="ChEBI" id="CHEBI:29108"/>
        <label>2</label>
    </ligand>
</feature>
<dbReference type="InterPro" id="IPR006026">
    <property type="entry name" value="Peptidase_Metallo"/>
</dbReference>
<feature type="binding site" evidence="13">
    <location>
        <position position="202"/>
    </location>
    <ligand>
        <name>Ca(2+)</name>
        <dbReference type="ChEBI" id="CHEBI:29108"/>
        <label>2</label>
    </ligand>
</feature>
<feature type="binding site" evidence="13">
    <location>
        <position position="206"/>
    </location>
    <ligand>
        <name>Zn(2+)</name>
        <dbReference type="ChEBI" id="CHEBI:29105"/>
        <label>1</label>
    </ligand>
</feature>
<feature type="binding site" evidence="13">
    <location>
        <position position="188"/>
    </location>
    <ligand>
        <name>Ca(2+)</name>
        <dbReference type="ChEBI" id="CHEBI:29108"/>
        <label>3</label>
    </ligand>
</feature>
<reference evidence="18 19" key="1">
    <citation type="submission" date="2015-09" db="EMBL/GenBank/DDBJ databases">
        <title>Atta colombica WGS genome.</title>
        <authorList>
            <person name="Nygaard S."/>
            <person name="Hu H."/>
            <person name="Boomsma J."/>
            <person name="Zhang G."/>
        </authorList>
    </citation>
    <scope>NUCLEOTIDE SEQUENCE [LARGE SCALE GENOMIC DNA]</scope>
    <source>
        <strain evidence="18">Treedump-2</strain>
        <tissue evidence="18">Whole body</tissue>
    </source>
</reference>
<dbReference type="InterPro" id="IPR001818">
    <property type="entry name" value="Pept_M10_metallopeptidase"/>
</dbReference>
<evidence type="ECO:0000256" key="13">
    <source>
        <dbReference type="PIRSR" id="PIRSR621190-2"/>
    </source>
</evidence>
<accession>A0A195B7J9</accession>
<evidence type="ECO:0000256" key="6">
    <source>
        <dbReference type="ARBA" id="ARBA00022801"/>
    </source>
</evidence>
<keyword evidence="8 13" id="KW-0106">Calcium</keyword>
<feature type="binding site" evidence="13">
    <location>
        <position position="239"/>
    </location>
    <ligand>
        <name>Zn(2+)</name>
        <dbReference type="ChEBI" id="CHEBI:29105"/>
        <label>2</label>
        <note>catalytic</note>
    </ligand>
</feature>
<dbReference type="SUPFAM" id="SSF50923">
    <property type="entry name" value="Hemopexin-like domain"/>
    <property type="match status" value="1"/>
</dbReference>
<comment type="cofactor">
    <cofactor evidence="13">
        <name>Zn(2+)</name>
        <dbReference type="ChEBI" id="CHEBI:29105"/>
    </cofactor>
    <text evidence="13">Binds 2 Zn(2+) ions per subunit.</text>
</comment>
<evidence type="ECO:0000256" key="5">
    <source>
        <dbReference type="ARBA" id="ARBA00022737"/>
    </source>
</evidence>
<dbReference type="Gene3D" id="2.110.10.10">
    <property type="entry name" value="Hemopexin-like domain"/>
    <property type="match status" value="1"/>
</dbReference>
<dbReference type="GO" id="GO:0008270">
    <property type="term" value="F:zinc ion binding"/>
    <property type="evidence" value="ECO:0007669"/>
    <property type="project" value="InterPro"/>
</dbReference>
<name>A0A195B7J9_9HYME</name>
<evidence type="ECO:0000256" key="16">
    <source>
        <dbReference type="SAM" id="MobiDB-lite"/>
    </source>
</evidence>
<feature type="binding site" evidence="13">
    <location>
        <position position="349"/>
    </location>
    <ligand>
        <name>Ca(2+)</name>
        <dbReference type="ChEBI" id="CHEBI:29108"/>
        <label>5</label>
    </ligand>
</feature>
<feature type="binding site" evidence="13">
    <location>
        <position position="395"/>
    </location>
    <ligand>
        <name>Ca(2+)</name>
        <dbReference type="ChEBI" id="CHEBI:29108"/>
        <label>5</label>
    </ligand>
</feature>
<dbReference type="Proteomes" id="UP000078540">
    <property type="component" value="Unassembled WGS sequence"/>
</dbReference>
<feature type="binding site" description="in inhibited form" evidence="13">
    <location>
        <position position="96"/>
    </location>
    <ligand>
        <name>Zn(2+)</name>
        <dbReference type="ChEBI" id="CHEBI:29105"/>
        <label>2</label>
        <note>catalytic</note>
    </ligand>
</feature>
<protein>
    <submittedName>
        <fullName evidence="18">Matrix metalloproteinase-14</fullName>
    </submittedName>
</protein>
<sequence length="579" mass="65132">MTRWTEIVLQRQRINIYLIAFFVLHANTEAVPADFVVSDTTAAEDLTINHKEESGRKKSFQSPKTAKKEASEEVIETTIKSELNEETAKLMATPRCGVKDKVGPAADGRSKRYALQGSRWRTKNLTYKISKYPTGLNKQEVEKEIANAFSVWTGETDLTFTRKTGHENVHIDIRFEVGEHGDGDPFDGPGGTLAHAYFPVYGGDAHFDDAERWTIRSYRGTNLFQVAAHEFGHSLGLSHSDVKSALMAPFYRGYDPHFTLDQDDVSAIQALYGTKTKSPRGSRPPPPAEEDPELCKDPKIDAMFNTKDGEIIAFKGKHYWKLTDDGVASGYPRRISSTWKELPSNIDAAFTYRNGKTYFFKGTQYWRYINTTMDGDYPKEISDGFTGIPDNIDAATVWTGNGKIYFYKGAKFWRFDPASKPPVRSSYPKLIQNWEGIPNHINAAVTYKGYTYFFQDNAYYRFNDRLFKVDDANPAFPRSTAYWWFGCKSANKGTLGNDRWPFAFASNLDVADTYDDYGNLDSVGDIILDAGGTDELVTSSNHHHENSGGSVNSLHSLKSIQQLLLSIMTTIIARFIVAT</sequence>
<feature type="binding site" evidence="13">
    <location>
        <position position="229"/>
    </location>
    <ligand>
        <name>Zn(2+)</name>
        <dbReference type="ChEBI" id="CHEBI:29105"/>
        <label>2</label>
        <note>catalytic</note>
    </ligand>
</feature>